<evidence type="ECO:0000313" key="9">
    <source>
        <dbReference type="Proteomes" id="UP001160142"/>
    </source>
</evidence>
<evidence type="ECO:0000256" key="1">
    <source>
        <dbReference type="ARBA" id="ARBA00001974"/>
    </source>
</evidence>
<dbReference type="RefSeq" id="WP_322133971.1">
    <property type="nucleotide sequence ID" value="NZ_CP085036.1"/>
</dbReference>
<keyword evidence="9" id="KW-1185">Reference proteome</keyword>
<comment type="cofactor">
    <cofactor evidence="1">
        <name>FAD</name>
        <dbReference type="ChEBI" id="CHEBI:57692"/>
    </cofactor>
</comment>
<feature type="domain" description="Glucose-methanol-choline oxidoreductase C-terminal" evidence="7">
    <location>
        <begin position="376"/>
        <end position="485"/>
    </location>
</feature>
<dbReference type="SUPFAM" id="SSF54373">
    <property type="entry name" value="FAD-linked reductases, C-terminal domain"/>
    <property type="match status" value="1"/>
</dbReference>
<evidence type="ECO:0000256" key="5">
    <source>
        <dbReference type="ARBA" id="ARBA00023002"/>
    </source>
</evidence>
<proteinExistence type="inferred from homology"/>
<dbReference type="InterPro" id="IPR051473">
    <property type="entry name" value="P2Ox-like"/>
</dbReference>
<keyword evidence="5" id="KW-0560">Oxidoreductase</keyword>
<feature type="region of interest" description="Disordered" evidence="6">
    <location>
        <begin position="423"/>
        <end position="448"/>
    </location>
</feature>
<dbReference type="Proteomes" id="UP001160142">
    <property type="component" value="Unassembled WGS sequence"/>
</dbReference>
<dbReference type="PANTHER" id="PTHR42784:SF1">
    <property type="entry name" value="PYRANOSE 2-OXIDASE"/>
    <property type="match status" value="1"/>
</dbReference>
<dbReference type="SUPFAM" id="SSF51905">
    <property type="entry name" value="FAD/NAD(P)-binding domain"/>
    <property type="match status" value="1"/>
</dbReference>
<comment type="caution">
    <text evidence="8">The sequence shown here is derived from an EMBL/GenBank/DDBJ whole genome shotgun (WGS) entry which is preliminary data.</text>
</comment>
<dbReference type="Gene3D" id="3.50.50.60">
    <property type="entry name" value="FAD/NAD(P)-binding domain"/>
    <property type="match status" value="2"/>
</dbReference>
<dbReference type="Pfam" id="PF05199">
    <property type="entry name" value="GMC_oxred_C"/>
    <property type="match status" value="1"/>
</dbReference>
<dbReference type="InterPro" id="IPR036188">
    <property type="entry name" value="FAD/NAD-bd_sf"/>
</dbReference>
<organism evidence="8 9">
    <name type="scientific">Antiquaquibacter oligotrophicus</name>
    <dbReference type="NCBI Taxonomy" id="2880260"/>
    <lineage>
        <taxon>Bacteria</taxon>
        <taxon>Bacillati</taxon>
        <taxon>Actinomycetota</taxon>
        <taxon>Actinomycetes</taxon>
        <taxon>Micrococcales</taxon>
        <taxon>Microbacteriaceae</taxon>
        <taxon>Antiquaquibacter</taxon>
    </lineage>
</organism>
<protein>
    <recommendedName>
        <fullName evidence="7">Glucose-methanol-choline oxidoreductase C-terminal domain-containing protein</fullName>
    </recommendedName>
</protein>
<comment type="similarity">
    <text evidence="2">Belongs to the GMC oxidoreductase family.</text>
</comment>
<evidence type="ECO:0000313" key="8">
    <source>
        <dbReference type="EMBL" id="MDH6181664.1"/>
    </source>
</evidence>
<evidence type="ECO:0000259" key="7">
    <source>
        <dbReference type="Pfam" id="PF05199"/>
    </source>
</evidence>
<reference evidence="8 9" key="1">
    <citation type="submission" date="2023-04" db="EMBL/GenBank/DDBJ databases">
        <title>Genome Encyclopedia of Bacteria and Archaea VI: Functional Genomics of Type Strains.</title>
        <authorList>
            <person name="Whitman W."/>
        </authorList>
    </citation>
    <scope>NUCLEOTIDE SEQUENCE [LARGE SCALE GENOMIC DNA]</scope>
    <source>
        <strain evidence="8 9">SG_E_30_P1</strain>
    </source>
</reference>
<name>A0ABT6KNT4_9MICO</name>
<evidence type="ECO:0000256" key="4">
    <source>
        <dbReference type="ARBA" id="ARBA00022827"/>
    </source>
</evidence>
<sequence>MTAHGDQPDLLIIGSGIMGASVARLVRESLPHAHIVMVDGAPSIGSVPGLHLHDSADPEVWARYNTKVSSGIQAMYAGADLATHLEGGITTADPGIYRLGAFGEQAGSMPAAAMSWNLGGMGVHWTAATPFPLGEERFDDGDPEQWERDLETARRILYVDPGPLGATAAGARVLEVFEELFPLPRRARLMPMAVAEGPNGTLIRSGPSRIWPGMLGDDDRFTLLDNSLAVELVHDGSIVSGARIRDPRTGSERVISAAATVVCADAIRTPQLLFASGIRPRALGAYLNEHAFITSRVLLDLDRLGLTIDELPRPKPGEFATDALWLPHNDDAQPFHGQVTGVVYVDDDDTALAYSTGISLYSPVESRESNRLVFSETELDATGMPLIDVEFEYSESDRARIDDALDLAEKIARRLGDFDPHTERALLPPGSSLHQTGTVRSGPVDDSTSVCDPDGRVWNFRNLFLAGNGVVPTPVVCNATLTGVITAVRASRAIVDTLDLTASEKEHHATA</sequence>
<dbReference type="PANTHER" id="PTHR42784">
    <property type="entry name" value="PYRANOSE 2-OXIDASE"/>
    <property type="match status" value="1"/>
</dbReference>
<dbReference type="InterPro" id="IPR007867">
    <property type="entry name" value="GMC_OxRtase_C"/>
</dbReference>
<evidence type="ECO:0000256" key="6">
    <source>
        <dbReference type="SAM" id="MobiDB-lite"/>
    </source>
</evidence>
<evidence type="ECO:0000256" key="3">
    <source>
        <dbReference type="ARBA" id="ARBA00022630"/>
    </source>
</evidence>
<keyword evidence="3" id="KW-0285">Flavoprotein</keyword>
<evidence type="ECO:0000256" key="2">
    <source>
        <dbReference type="ARBA" id="ARBA00010790"/>
    </source>
</evidence>
<dbReference type="EMBL" id="JARXVQ010000001">
    <property type="protein sequence ID" value="MDH6181664.1"/>
    <property type="molecule type" value="Genomic_DNA"/>
</dbReference>
<accession>A0ABT6KNT4</accession>
<gene>
    <name evidence="8" type="ORF">M2152_001846</name>
</gene>
<keyword evidence="4" id="KW-0274">FAD</keyword>